<evidence type="ECO:0000256" key="3">
    <source>
        <dbReference type="ARBA" id="ARBA00022643"/>
    </source>
</evidence>
<evidence type="ECO:0000256" key="1">
    <source>
        <dbReference type="ARBA" id="ARBA00007301"/>
    </source>
</evidence>
<dbReference type="PROSITE" id="PS01064">
    <property type="entry name" value="PYRIDOX_OXIDASE"/>
    <property type="match status" value="1"/>
</dbReference>
<dbReference type="GO" id="GO:0008615">
    <property type="term" value="P:pyridoxine biosynthetic process"/>
    <property type="evidence" value="ECO:0007669"/>
    <property type="project" value="UniProtKB-UniRule"/>
</dbReference>
<dbReference type="InterPro" id="IPR012349">
    <property type="entry name" value="Split_barrel_FMN-bd"/>
</dbReference>
<dbReference type="GO" id="GO:0004733">
    <property type="term" value="F:pyridoxamine phosphate oxidase activity"/>
    <property type="evidence" value="ECO:0007669"/>
    <property type="project" value="UniProtKB-UniRule"/>
</dbReference>
<feature type="binding site" evidence="5">
    <location>
        <position position="118"/>
    </location>
    <ligand>
        <name>substrate</name>
    </ligand>
</feature>
<feature type="binding site" evidence="5 6">
    <location>
        <position position="76"/>
    </location>
    <ligand>
        <name>FMN</name>
        <dbReference type="ChEBI" id="CHEBI:58210"/>
    </ligand>
</feature>
<evidence type="ECO:0000313" key="9">
    <source>
        <dbReference type="EMBL" id="AFC87240.1"/>
    </source>
</evidence>
<dbReference type="NCBIfam" id="NF004231">
    <property type="entry name" value="PRK05679.1"/>
    <property type="match status" value="1"/>
</dbReference>
<dbReference type="PANTHER" id="PTHR10851">
    <property type="entry name" value="PYRIDOXINE-5-PHOSPHATE OXIDASE"/>
    <property type="match status" value="1"/>
</dbReference>
<dbReference type="Gene3D" id="2.30.110.10">
    <property type="entry name" value="Electron Transport, Fmn-binding Protein, Chain A"/>
    <property type="match status" value="1"/>
</dbReference>
<dbReference type="KEGG" id="fau:Fraau_2910"/>
<reference evidence="9" key="1">
    <citation type="submission" date="2012-02" db="EMBL/GenBank/DDBJ databases">
        <title>The complete genome of Frateuria aurantia DSM 6220.</title>
        <authorList>
            <consortium name="US DOE Joint Genome Institute (JGI-PGF)"/>
            <person name="Lucas S."/>
            <person name="Copeland A."/>
            <person name="Lapidus A."/>
            <person name="Glavina del Rio T."/>
            <person name="Dalin E."/>
            <person name="Tice H."/>
            <person name="Bruce D."/>
            <person name="Goodwin L."/>
            <person name="Pitluck S."/>
            <person name="Peters L."/>
            <person name="Ovchinnikova G."/>
            <person name="Teshima H."/>
            <person name="Kyrpides N."/>
            <person name="Mavromatis K."/>
            <person name="Ivanova N."/>
            <person name="Brettin T."/>
            <person name="Detter J.C."/>
            <person name="Han C."/>
            <person name="Larimer F."/>
            <person name="Land M."/>
            <person name="Hauser L."/>
            <person name="Markowitz V."/>
            <person name="Cheng J.-F."/>
            <person name="Hugenholtz P."/>
            <person name="Woyke T."/>
            <person name="Wu D."/>
            <person name="Brambilla E."/>
            <person name="Klenk H.-P."/>
            <person name="Eisen J.A."/>
        </authorList>
    </citation>
    <scope>NUCLEOTIDE SEQUENCE</scope>
    <source>
        <strain evidence="9">DSM 6220</strain>
    </source>
</reference>
<comment type="similarity">
    <text evidence="1 5">Belongs to the pyridoxamine 5'-phosphate oxidase family.</text>
</comment>
<feature type="domain" description="Pyridoxine 5'-phosphate oxidase dimerisation C-terminal" evidence="8">
    <location>
        <begin position="167"/>
        <end position="208"/>
    </location>
</feature>
<dbReference type="Pfam" id="PF10590">
    <property type="entry name" value="PNP_phzG_C"/>
    <property type="match status" value="1"/>
</dbReference>
<dbReference type="eggNOG" id="COG0259">
    <property type="taxonomic scope" value="Bacteria"/>
</dbReference>
<organism evidence="9 10">
    <name type="scientific">Frateuria aurantia (strain ATCC 33424 / DSM 6220 / KCTC 2777 / LMG 1558 / NBRC 3245 / NCIMB 13370)</name>
    <name type="common">Acetobacter aurantius</name>
    <dbReference type="NCBI Taxonomy" id="767434"/>
    <lineage>
        <taxon>Bacteria</taxon>
        <taxon>Pseudomonadati</taxon>
        <taxon>Pseudomonadota</taxon>
        <taxon>Gammaproteobacteria</taxon>
        <taxon>Lysobacterales</taxon>
        <taxon>Rhodanobacteraceae</taxon>
        <taxon>Frateuria</taxon>
    </lineage>
</organism>
<feature type="binding site" evidence="5 6">
    <location>
        <position position="100"/>
    </location>
    <ligand>
        <name>FMN</name>
        <dbReference type="ChEBI" id="CHEBI:58210"/>
    </ligand>
</feature>
<feature type="binding site" evidence="5 6">
    <location>
        <position position="180"/>
    </location>
    <ligand>
        <name>FMN</name>
        <dbReference type="ChEBI" id="CHEBI:58210"/>
    </ligand>
</feature>
<keyword evidence="10" id="KW-1185">Reference proteome</keyword>
<proteinExistence type="inferred from homology"/>
<dbReference type="GO" id="GO:0010181">
    <property type="term" value="F:FMN binding"/>
    <property type="evidence" value="ECO:0007669"/>
    <property type="project" value="UniProtKB-UniRule"/>
</dbReference>
<comment type="pathway">
    <text evidence="5">Cofactor metabolism; pyridoxal 5'-phosphate salvage; pyridoxal 5'-phosphate from pyridoxine 5'-phosphate: step 1/1.</text>
</comment>
<comment type="pathway">
    <text evidence="5">Cofactor metabolism; pyridoxal 5'-phosphate salvage; pyridoxal 5'-phosphate from pyridoxamine 5'-phosphate: step 1/1.</text>
</comment>
<dbReference type="SUPFAM" id="SSF50475">
    <property type="entry name" value="FMN-binding split barrel"/>
    <property type="match status" value="1"/>
</dbReference>
<dbReference type="InterPro" id="IPR019740">
    <property type="entry name" value="Pyridox_Oxase_CS"/>
</dbReference>
<gene>
    <name evidence="5" type="primary">pdxH</name>
    <name evidence="9" type="ordered locus">Fraau_2910</name>
</gene>
<dbReference type="AlphaFoldDB" id="H8L1Y5"/>
<comment type="function">
    <text evidence="5">Catalyzes the oxidation of either pyridoxine 5'-phosphate (PNP) or pyridoxamine 5'-phosphate (PMP) into pyridoxal 5'-phosphate (PLP).</text>
</comment>
<feature type="binding site" evidence="5 6">
    <location>
        <position position="190"/>
    </location>
    <ligand>
        <name>FMN</name>
        <dbReference type="ChEBI" id="CHEBI:58210"/>
    </ligand>
</feature>
<feature type="binding site" evidence="5">
    <location>
        <begin position="186"/>
        <end position="188"/>
    </location>
    <ligand>
        <name>substrate</name>
    </ligand>
</feature>
<evidence type="ECO:0000256" key="4">
    <source>
        <dbReference type="ARBA" id="ARBA00023002"/>
    </source>
</evidence>
<dbReference type="STRING" id="767434.Fraau_2910"/>
<dbReference type="NCBIfam" id="TIGR00558">
    <property type="entry name" value="pdxH"/>
    <property type="match status" value="1"/>
</dbReference>
<keyword evidence="4 5" id="KW-0560">Oxidoreductase</keyword>
<dbReference type="Proteomes" id="UP000005234">
    <property type="component" value="Chromosome"/>
</dbReference>
<accession>H8L1Y5</accession>
<feature type="binding site" evidence="5">
    <location>
        <position position="59"/>
    </location>
    <ligand>
        <name>substrate</name>
    </ligand>
</feature>
<keyword evidence="2 5" id="KW-0285">Flavoprotein</keyword>
<evidence type="ECO:0000259" key="8">
    <source>
        <dbReference type="Pfam" id="PF10590"/>
    </source>
</evidence>
<dbReference type="EC" id="1.4.3.5" evidence="5"/>
<comment type="cofactor">
    <cofactor evidence="5 6">
        <name>FMN</name>
        <dbReference type="ChEBI" id="CHEBI:58210"/>
    </cofactor>
    <text evidence="5 6">Binds 1 FMN per subunit.</text>
</comment>
<feature type="domain" description="Pyridoxamine 5'-phosphate oxidase N-terminal" evidence="7">
    <location>
        <begin position="28"/>
        <end position="153"/>
    </location>
</feature>
<protein>
    <recommendedName>
        <fullName evidence="5">Pyridoxine/pyridoxamine 5'-phosphate oxidase</fullName>
        <ecNumber evidence="5">1.4.3.5</ecNumber>
    </recommendedName>
    <alternativeName>
        <fullName evidence="5">PNP/PMP oxidase</fullName>
        <shortName evidence="5">PNPOx</shortName>
    </alternativeName>
    <alternativeName>
        <fullName evidence="5">Pyridoxal 5'-phosphate synthase</fullName>
    </alternativeName>
</protein>
<comment type="catalytic activity">
    <reaction evidence="5">
        <text>pyridoxine 5'-phosphate + O2 = pyridoxal 5'-phosphate + H2O2</text>
        <dbReference type="Rhea" id="RHEA:15149"/>
        <dbReference type="ChEBI" id="CHEBI:15379"/>
        <dbReference type="ChEBI" id="CHEBI:16240"/>
        <dbReference type="ChEBI" id="CHEBI:58589"/>
        <dbReference type="ChEBI" id="CHEBI:597326"/>
        <dbReference type="EC" id="1.4.3.5"/>
    </reaction>
</comment>
<feature type="binding site" evidence="5 6">
    <location>
        <begin position="54"/>
        <end position="59"/>
    </location>
    <ligand>
        <name>FMN</name>
        <dbReference type="ChEBI" id="CHEBI:58210"/>
    </ligand>
</feature>
<feature type="binding site" evidence="5 6">
    <location>
        <begin position="135"/>
        <end position="136"/>
    </location>
    <ligand>
        <name>FMN</name>
        <dbReference type="ChEBI" id="CHEBI:58210"/>
    </ligand>
</feature>
<sequence>MMTFCVTVSIPYMLKSAILATFKDLLEAAAAAGEAEPEAMCLATADETGRISARMVLLKGVDVRGFRFFSHHDSDKGRQLAAHPRAALCFHWEKLGRGVQVRVEGMVEKIDAADSDAYFATRPRPSQLGAWASRQSRELASREVFAQQLAELEDRFEGDEVPRPPHWGGYRLKPDRIEFWYGAEFRLHDRDCWTLDATGEWQCRRLYP</sequence>
<comment type="subunit">
    <text evidence="5">Homodimer.</text>
</comment>
<feature type="binding site" evidence="5">
    <location>
        <position position="122"/>
    </location>
    <ligand>
        <name>substrate</name>
    </ligand>
</feature>
<dbReference type="InterPro" id="IPR000659">
    <property type="entry name" value="Pyridox_Oxase"/>
</dbReference>
<comment type="catalytic activity">
    <reaction evidence="5">
        <text>pyridoxamine 5'-phosphate + O2 + H2O = pyridoxal 5'-phosphate + H2O2 + NH4(+)</text>
        <dbReference type="Rhea" id="RHEA:15817"/>
        <dbReference type="ChEBI" id="CHEBI:15377"/>
        <dbReference type="ChEBI" id="CHEBI:15379"/>
        <dbReference type="ChEBI" id="CHEBI:16240"/>
        <dbReference type="ChEBI" id="CHEBI:28938"/>
        <dbReference type="ChEBI" id="CHEBI:58451"/>
        <dbReference type="ChEBI" id="CHEBI:597326"/>
        <dbReference type="EC" id="1.4.3.5"/>
    </reaction>
</comment>
<evidence type="ECO:0000256" key="5">
    <source>
        <dbReference type="HAMAP-Rule" id="MF_01629"/>
    </source>
</evidence>
<dbReference type="Pfam" id="PF01243">
    <property type="entry name" value="PNPOx_N"/>
    <property type="match status" value="1"/>
</dbReference>
<feature type="binding site" evidence="5">
    <location>
        <begin position="69"/>
        <end position="70"/>
    </location>
    <ligand>
        <name>FMN</name>
        <dbReference type="ChEBI" id="CHEBI:58210"/>
    </ligand>
</feature>
<evidence type="ECO:0000256" key="2">
    <source>
        <dbReference type="ARBA" id="ARBA00022630"/>
    </source>
</evidence>
<evidence type="ECO:0000313" key="10">
    <source>
        <dbReference type="Proteomes" id="UP000005234"/>
    </source>
</evidence>
<dbReference type="HAMAP" id="MF_01629">
    <property type="entry name" value="PdxH"/>
    <property type="match status" value="1"/>
</dbReference>
<comment type="caution">
    <text evidence="5">Lacks conserved residue(s) required for the propagation of feature annotation.</text>
</comment>
<dbReference type="InterPro" id="IPR011576">
    <property type="entry name" value="Pyridox_Oxase_N"/>
</dbReference>
<dbReference type="InterPro" id="IPR019576">
    <property type="entry name" value="Pyridoxamine_oxidase_dimer_C"/>
</dbReference>
<dbReference type="EMBL" id="CP003350">
    <property type="protein sequence ID" value="AFC87240.1"/>
    <property type="molecule type" value="Genomic_DNA"/>
</dbReference>
<evidence type="ECO:0000259" key="7">
    <source>
        <dbReference type="Pfam" id="PF01243"/>
    </source>
</evidence>
<dbReference type="UniPathway" id="UPA01068">
    <property type="reaction ID" value="UER00304"/>
</dbReference>
<dbReference type="HOGENOM" id="CLU_032263_2_3_6"/>
<keyword evidence="3 5" id="KW-0288">FMN</keyword>
<feature type="binding site" evidence="5">
    <location>
        <position position="126"/>
    </location>
    <ligand>
        <name>substrate</name>
    </ligand>
</feature>
<dbReference type="PIRSF" id="PIRSF000190">
    <property type="entry name" value="Pyd_amn-ph_oxd"/>
    <property type="match status" value="1"/>
</dbReference>
<evidence type="ECO:0000256" key="6">
    <source>
        <dbReference type="PIRSR" id="PIRSR000190-2"/>
    </source>
</evidence>
<name>H8L1Y5_FRAAD</name>
<keyword evidence="5" id="KW-0664">Pyridoxine biosynthesis</keyword>
<dbReference type="PANTHER" id="PTHR10851:SF0">
    <property type="entry name" value="PYRIDOXINE-5'-PHOSPHATE OXIDASE"/>
    <property type="match status" value="1"/>
</dbReference>